<dbReference type="Gene3D" id="3.30.2310.20">
    <property type="entry name" value="RelE-like"/>
    <property type="match status" value="1"/>
</dbReference>
<sequence length="146" mass="16655">MGKNAIKVLLSLISNREWSLEFSKEALKDLKFYERTGLLETILAAILEGHNNPLPKEDGGTGHLLGIDKDTGDGRPALYWKLSSIGIRIVYGLEPPVIEGEKIVKKKNVLILVIGNRRNKEVYHDTIRRLKRYRPRLIGSKYFKTK</sequence>
<organism evidence="1 2">
    <name type="scientific">Pelotomaculum isophthalicicum JI</name>
    <dbReference type="NCBI Taxonomy" id="947010"/>
    <lineage>
        <taxon>Bacteria</taxon>
        <taxon>Bacillati</taxon>
        <taxon>Bacillota</taxon>
        <taxon>Clostridia</taxon>
        <taxon>Eubacteriales</taxon>
        <taxon>Desulfotomaculaceae</taxon>
        <taxon>Pelotomaculum</taxon>
    </lineage>
</organism>
<comment type="caution">
    <text evidence="1">The sequence shown here is derived from an EMBL/GenBank/DDBJ whole genome shotgun (WGS) entry which is preliminary data.</text>
</comment>
<reference evidence="1" key="1">
    <citation type="submission" date="2022-02" db="EMBL/GenBank/DDBJ databases">
        <authorList>
            <person name="Leng L."/>
        </authorList>
    </citation>
    <scope>NUCLEOTIDE SEQUENCE</scope>
    <source>
        <strain evidence="1">JI</strain>
    </source>
</reference>
<keyword evidence="2" id="KW-1185">Reference proteome</keyword>
<protein>
    <submittedName>
        <fullName evidence="1">Uncharacterized protein</fullName>
    </submittedName>
</protein>
<accession>A0A9X4H5E4</accession>
<evidence type="ECO:0000313" key="1">
    <source>
        <dbReference type="EMBL" id="MDF9409588.1"/>
    </source>
</evidence>
<dbReference type="EMBL" id="JAKOAV010000035">
    <property type="protein sequence ID" value="MDF9409588.1"/>
    <property type="molecule type" value="Genomic_DNA"/>
</dbReference>
<name>A0A9X4H5E4_9FIRM</name>
<evidence type="ECO:0000313" key="2">
    <source>
        <dbReference type="Proteomes" id="UP001154312"/>
    </source>
</evidence>
<dbReference type="Proteomes" id="UP001154312">
    <property type="component" value="Unassembled WGS sequence"/>
</dbReference>
<dbReference type="RefSeq" id="WP_277445078.1">
    <property type="nucleotide sequence ID" value="NZ_JAKOAV010000035.1"/>
</dbReference>
<gene>
    <name evidence="1" type="ORF">L7E55_14715</name>
</gene>
<proteinExistence type="predicted"/>
<dbReference type="InterPro" id="IPR035093">
    <property type="entry name" value="RelE/ParE_toxin_dom_sf"/>
</dbReference>
<dbReference type="AlphaFoldDB" id="A0A9X4H5E4"/>